<dbReference type="NCBIfam" id="TIGR00040">
    <property type="entry name" value="yfcE"/>
    <property type="match status" value="1"/>
</dbReference>
<evidence type="ECO:0000313" key="4">
    <source>
        <dbReference type="Proteomes" id="UP000509594"/>
    </source>
</evidence>
<dbReference type="RefSeq" id="WP_176964754.1">
    <property type="nucleotide sequence ID" value="NZ_CP058215.1"/>
</dbReference>
<dbReference type="GO" id="GO:0005737">
    <property type="term" value="C:cytoplasm"/>
    <property type="evidence" value="ECO:0007669"/>
    <property type="project" value="TreeGrafter"/>
</dbReference>
<dbReference type="PANTHER" id="PTHR42850">
    <property type="entry name" value="METALLOPHOSPHOESTERASE"/>
    <property type="match status" value="1"/>
</dbReference>
<dbReference type="KEGG" id="mzi:HWN40_05245"/>
<dbReference type="Pfam" id="PF12850">
    <property type="entry name" value="Metallophos_2"/>
    <property type="match status" value="1"/>
</dbReference>
<dbReference type="InterPro" id="IPR029052">
    <property type="entry name" value="Metallo-depent_PP-like"/>
</dbReference>
<dbReference type="InterPro" id="IPR024654">
    <property type="entry name" value="Calcineurin-like_PHP_lpxH"/>
</dbReference>
<dbReference type="AlphaFoldDB" id="A0A7D5E7J5"/>
<dbReference type="OrthoDB" id="9937at2157"/>
<dbReference type="Proteomes" id="UP000509594">
    <property type="component" value="Chromosome"/>
</dbReference>
<sequence>MKLLLISDIHGNKEALDAVLKVPHDEVICLGDIADYGPSPAECIDIIRSRNMETVLGNHDAAVGTGIDCGCGYKYKHLSTSTREYTWSCLKEDHLTFLRQLPFKVEKVVDGHRLYFTHGSPRSNFEYILPETSDKEILEMLEGVNADILFTGHSHKAMIREVNDVMLINPGSVGQPRDGNPLASCAVFDTETLEAKIIRCEYDLESTCRCISEKMSNSEELVSILKRGY</sequence>
<protein>
    <recommendedName>
        <fullName evidence="1">Phosphoesterase</fullName>
        <ecNumber evidence="1">3.1.4.-</ecNumber>
    </recommendedName>
</protein>
<dbReference type="EMBL" id="CP058215">
    <property type="protein sequence ID" value="QLC49698.1"/>
    <property type="molecule type" value="Genomic_DNA"/>
</dbReference>
<comment type="similarity">
    <text evidence="1">Belongs to the metallophosphoesterase superfamily. YfcE family.</text>
</comment>
<proteinExistence type="inferred from homology"/>
<dbReference type="EC" id="3.1.4.-" evidence="1"/>
<dbReference type="InterPro" id="IPR000979">
    <property type="entry name" value="Phosphodiesterase_MJ0936/Vps29"/>
</dbReference>
<dbReference type="GeneID" id="55821058"/>
<organism evidence="3 4">
    <name type="scientific">Methanolobus zinderi</name>
    <dbReference type="NCBI Taxonomy" id="536044"/>
    <lineage>
        <taxon>Archaea</taxon>
        <taxon>Methanobacteriati</taxon>
        <taxon>Methanobacteriota</taxon>
        <taxon>Stenosarchaea group</taxon>
        <taxon>Methanomicrobia</taxon>
        <taxon>Methanosarcinales</taxon>
        <taxon>Methanosarcinaceae</taxon>
        <taxon>Methanolobus</taxon>
    </lineage>
</organism>
<dbReference type="PANTHER" id="PTHR42850:SF2">
    <property type="entry name" value="BLL5683 PROTEIN"/>
    <property type="match status" value="1"/>
</dbReference>
<evidence type="ECO:0000259" key="2">
    <source>
        <dbReference type="Pfam" id="PF12850"/>
    </source>
</evidence>
<evidence type="ECO:0000313" key="3">
    <source>
        <dbReference type="EMBL" id="QLC49698.1"/>
    </source>
</evidence>
<dbReference type="Gene3D" id="3.60.21.10">
    <property type="match status" value="1"/>
</dbReference>
<keyword evidence="1" id="KW-0479">Metal-binding</keyword>
<dbReference type="GO" id="GO:0016791">
    <property type="term" value="F:phosphatase activity"/>
    <property type="evidence" value="ECO:0007669"/>
    <property type="project" value="TreeGrafter"/>
</dbReference>
<reference evidence="3 4" key="1">
    <citation type="submission" date="2020-06" db="EMBL/GenBank/DDBJ databases">
        <title>Methanolobus halotolerans sp. nov., isolated from a saline lake Tus in Siberia.</title>
        <authorList>
            <person name="Shen Y."/>
            <person name="Chen S.-C."/>
            <person name="Lai M.-C."/>
            <person name="Huang H.-H."/>
            <person name="Chiu H.-H."/>
            <person name="Tang S.-L."/>
            <person name="Rogozin D.Y."/>
            <person name="Degermendzhy A.G."/>
        </authorList>
    </citation>
    <scope>NUCLEOTIDE SEQUENCE [LARGE SCALE GENOMIC DNA]</scope>
    <source>
        <strain evidence="3 4">DSM 21339</strain>
    </source>
</reference>
<accession>A0A7D5E7J5</accession>
<dbReference type="PIRSF" id="PIRSF000883">
    <property type="entry name" value="Pesterase_MJ0912"/>
    <property type="match status" value="1"/>
</dbReference>
<evidence type="ECO:0000256" key="1">
    <source>
        <dbReference type="RuleBase" id="RU362039"/>
    </source>
</evidence>
<keyword evidence="4" id="KW-1185">Reference proteome</keyword>
<dbReference type="InterPro" id="IPR011152">
    <property type="entry name" value="Pesterase_MJ0912"/>
</dbReference>
<dbReference type="InterPro" id="IPR050126">
    <property type="entry name" value="Ap4A_hydrolase"/>
</dbReference>
<dbReference type="GO" id="GO:0046872">
    <property type="term" value="F:metal ion binding"/>
    <property type="evidence" value="ECO:0007669"/>
    <property type="project" value="UniProtKB-KW"/>
</dbReference>
<comment type="cofactor">
    <cofactor evidence="1">
        <name>a divalent metal cation</name>
        <dbReference type="ChEBI" id="CHEBI:60240"/>
    </cofactor>
</comment>
<feature type="domain" description="Calcineurin-like phosphoesterase" evidence="2">
    <location>
        <begin position="1"/>
        <end position="192"/>
    </location>
</feature>
<name>A0A7D5E7J5_9EURY</name>
<dbReference type="SUPFAM" id="SSF56300">
    <property type="entry name" value="Metallo-dependent phosphatases"/>
    <property type="match status" value="1"/>
</dbReference>
<gene>
    <name evidence="3" type="ORF">HWN40_05245</name>
</gene>